<gene>
    <name evidence="2" type="ORF">P5673_025139</name>
</gene>
<evidence type="ECO:0000313" key="3">
    <source>
        <dbReference type="Proteomes" id="UP001249851"/>
    </source>
</evidence>
<dbReference type="AlphaFoldDB" id="A0AAD9Q2N7"/>
<dbReference type="Proteomes" id="UP001249851">
    <property type="component" value="Unassembled WGS sequence"/>
</dbReference>
<feature type="region of interest" description="Disordered" evidence="1">
    <location>
        <begin position="74"/>
        <end position="120"/>
    </location>
</feature>
<reference evidence="2" key="1">
    <citation type="journal article" date="2023" name="G3 (Bethesda)">
        <title>Whole genome assembly and annotation of the endangered Caribbean coral Acropora cervicornis.</title>
        <authorList>
            <person name="Selwyn J.D."/>
            <person name="Vollmer S.V."/>
        </authorList>
    </citation>
    <scope>NUCLEOTIDE SEQUENCE</scope>
    <source>
        <strain evidence="2">K2</strain>
    </source>
</reference>
<protein>
    <submittedName>
        <fullName evidence="2">Uncharacterized protein</fullName>
    </submittedName>
</protein>
<comment type="caution">
    <text evidence="2">The sequence shown here is derived from an EMBL/GenBank/DDBJ whole genome shotgun (WGS) entry which is preliminary data.</text>
</comment>
<feature type="compositionally biased region" description="Polar residues" evidence="1">
    <location>
        <begin position="84"/>
        <end position="93"/>
    </location>
</feature>
<evidence type="ECO:0000256" key="1">
    <source>
        <dbReference type="SAM" id="MobiDB-lite"/>
    </source>
</evidence>
<reference evidence="2" key="2">
    <citation type="journal article" date="2023" name="Science">
        <title>Genomic signatures of disease resistance in endangered staghorn corals.</title>
        <authorList>
            <person name="Vollmer S.V."/>
            <person name="Selwyn J.D."/>
            <person name="Despard B.A."/>
            <person name="Roesel C.L."/>
        </authorList>
    </citation>
    <scope>NUCLEOTIDE SEQUENCE</scope>
    <source>
        <strain evidence="2">K2</strain>
    </source>
</reference>
<accession>A0AAD9Q2N7</accession>
<keyword evidence="3" id="KW-1185">Reference proteome</keyword>
<name>A0AAD9Q2N7_ACRCE</name>
<organism evidence="2 3">
    <name type="scientific">Acropora cervicornis</name>
    <name type="common">Staghorn coral</name>
    <dbReference type="NCBI Taxonomy" id="6130"/>
    <lineage>
        <taxon>Eukaryota</taxon>
        <taxon>Metazoa</taxon>
        <taxon>Cnidaria</taxon>
        <taxon>Anthozoa</taxon>
        <taxon>Hexacorallia</taxon>
        <taxon>Scleractinia</taxon>
        <taxon>Astrocoeniina</taxon>
        <taxon>Acroporidae</taxon>
        <taxon>Acropora</taxon>
    </lineage>
</organism>
<proteinExistence type="predicted"/>
<dbReference type="EMBL" id="JARQWQ010000076">
    <property type="protein sequence ID" value="KAK2553642.1"/>
    <property type="molecule type" value="Genomic_DNA"/>
</dbReference>
<sequence length="248" mass="27298">MKKNFTLNAKYRLYNSLYKHVQSKHAAFLSTPANKLTDETGIHFDLVFQRETDPSEPTIANETSTSSNEVYCTGLDDTFHDPTEITNEQSPPGMSNGGDDLASEDSDSENASDNTVAQYEDIRSYGVDRYDDSEPGIPTVIVTSLPWTRQLPGKEICVAHLVVKLSSGLLRPGKPSKELIIHSFRSCTLTVAPDSSEDDHIHCLTEGQPCNAGQDRLASIQEALISPFTAIRAHRALTDLTLSIARRC</sequence>
<evidence type="ECO:0000313" key="2">
    <source>
        <dbReference type="EMBL" id="KAK2553642.1"/>
    </source>
</evidence>
<feature type="compositionally biased region" description="Acidic residues" evidence="1">
    <location>
        <begin position="101"/>
        <end position="110"/>
    </location>
</feature>